<accession>A0A1Y1I9D2</accession>
<keyword evidence="4" id="KW-0677">Repeat</keyword>
<keyword evidence="3" id="KW-0698">rRNA processing</keyword>
<dbReference type="Proteomes" id="UP000054558">
    <property type="component" value="Unassembled WGS sequence"/>
</dbReference>
<dbReference type="InterPro" id="IPR013949">
    <property type="entry name" value="Utp6"/>
</dbReference>
<dbReference type="GO" id="GO:0000462">
    <property type="term" value="P:maturation of SSU-rRNA from tricistronic rRNA transcript (SSU-rRNA, 5.8S rRNA, LSU-rRNA)"/>
    <property type="evidence" value="ECO:0000318"/>
    <property type="project" value="GO_Central"/>
</dbReference>
<dbReference type="Pfam" id="PF24892">
    <property type="entry name" value="UTP6_C"/>
    <property type="match status" value="1"/>
</dbReference>
<feature type="compositionally biased region" description="Basic and acidic residues" evidence="6">
    <location>
        <begin position="226"/>
        <end position="238"/>
    </location>
</feature>
<feature type="domain" description="U3 small nucleolar RNA-associated protein 6 N-terminal" evidence="7">
    <location>
        <begin position="9"/>
        <end position="77"/>
    </location>
</feature>
<organism evidence="9 10">
    <name type="scientific">Klebsormidium nitens</name>
    <name type="common">Green alga</name>
    <name type="synonym">Ulothrix nitens</name>
    <dbReference type="NCBI Taxonomy" id="105231"/>
    <lineage>
        <taxon>Eukaryota</taxon>
        <taxon>Viridiplantae</taxon>
        <taxon>Streptophyta</taxon>
        <taxon>Klebsormidiophyceae</taxon>
        <taxon>Klebsormidiales</taxon>
        <taxon>Klebsormidiaceae</taxon>
        <taxon>Klebsormidium</taxon>
    </lineage>
</organism>
<keyword evidence="5" id="KW-0539">Nucleus</keyword>
<dbReference type="EMBL" id="DF237199">
    <property type="protein sequence ID" value="GAQ85721.1"/>
    <property type="molecule type" value="Genomic_DNA"/>
</dbReference>
<dbReference type="STRING" id="105231.A0A1Y1I9D2"/>
<dbReference type="GO" id="GO:0034388">
    <property type="term" value="C:Pwp2p-containing subcomplex of 90S preribosome"/>
    <property type="evidence" value="ECO:0000318"/>
    <property type="project" value="GO_Central"/>
</dbReference>
<protein>
    <submittedName>
        <fullName evidence="9">U3 small nucleolar RNA-associated protein 6</fullName>
    </submittedName>
</protein>
<evidence type="ECO:0000256" key="3">
    <source>
        <dbReference type="ARBA" id="ARBA00022552"/>
    </source>
</evidence>
<reference evidence="9 10" key="1">
    <citation type="journal article" date="2014" name="Nat. Commun.">
        <title>Klebsormidium flaccidum genome reveals primary factors for plant terrestrial adaptation.</title>
        <authorList>
            <person name="Hori K."/>
            <person name="Maruyama F."/>
            <person name="Fujisawa T."/>
            <person name="Togashi T."/>
            <person name="Yamamoto N."/>
            <person name="Seo M."/>
            <person name="Sato S."/>
            <person name="Yamada T."/>
            <person name="Mori H."/>
            <person name="Tajima N."/>
            <person name="Moriyama T."/>
            <person name="Ikeuchi M."/>
            <person name="Watanabe M."/>
            <person name="Wada H."/>
            <person name="Kobayashi K."/>
            <person name="Saito M."/>
            <person name="Masuda T."/>
            <person name="Sasaki-Sekimoto Y."/>
            <person name="Mashiguchi K."/>
            <person name="Awai K."/>
            <person name="Shimojima M."/>
            <person name="Masuda S."/>
            <person name="Iwai M."/>
            <person name="Nobusawa T."/>
            <person name="Narise T."/>
            <person name="Kondo S."/>
            <person name="Saito H."/>
            <person name="Sato R."/>
            <person name="Murakawa M."/>
            <person name="Ihara Y."/>
            <person name="Oshima-Yamada Y."/>
            <person name="Ohtaka K."/>
            <person name="Satoh M."/>
            <person name="Sonobe K."/>
            <person name="Ishii M."/>
            <person name="Ohtani R."/>
            <person name="Kanamori-Sato M."/>
            <person name="Honoki R."/>
            <person name="Miyazaki D."/>
            <person name="Mochizuki H."/>
            <person name="Umetsu J."/>
            <person name="Higashi K."/>
            <person name="Shibata D."/>
            <person name="Kamiya Y."/>
            <person name="Sato N."/>
            <person name="Nakamura Y."/>
            <person name="Tabata S."/>
            <person name="Ida S."/>
            <person name="Kurokawa K."/>
            <person name="Ohta H."/>
        </authorList>
    </citation>
    <scope>NUCLEOTIDE SEQUENCE [LARGE SCALE GENOMIC DNA]</scope>
    <source>
        <strain evidence="9 10">NIES-2285</strain>
    </source>
</reference>
<dbReference type="GO" id="GO:0030515">
    <property type="term" value="F:snoRNA binding"/>
    <property type="evidence" value="ECO:0000318"/>
    <property type="project" value="GO_Central"/>
</dbReference>
<evidence type="ECO:0000259" key="7">
    <source>
        <dbReference type="Pfam" id="PF08640"/>
    </source>
</evidence>
<keyword evidence="10" id="KW-1185">Reference proteome</keyword>
<dbReference type="Gene3D" id="1.25.40.10">
    <property type="entry name" value="Tetratricopeptide repeat domain"/>
    <property type="match status" value="2"/>
</dbReference>
<dbReference type="OMA" id="CKQWNAK"/>
<dbReference type="InterPro" id="IPR056907">
    <property type="entry name" value="UTP6_C"/>
</dbReference>
<dbReference type="InterPro" id="IPR003107">
    <property type="entry name" value="HAT"/>
</dbReference>
<dbReference type="Pfam" id="PF08640">
    <property type="entry name" value="U3_assoc_6"/>
    <property type="match status" value="1"/>
</dbReference>
<evidence type="ECO:0000256" key="5">
    <source>
        <dbReference type="ARBA" id="ARBA00023242"/>
    </source>
</evidence>
<evidence type="ECO:0000256" key="1">
    <source>
        <dbReference type="ARBA" id="ARBA00004604"/>
    </source>
</evidence>
<name>A0A1Y1I9D2_KLENI</name>
<evidence type="ECO:0000313" key="10">
    <source>
        <dbReference type="Proteomes" id="UP000054558"/>
    </source>
</evidence>
<evidence type="ECO:0000256" key="4">
    <source>
        <dbReference type="ARBA" id="ARBA00022737"/>
    </source>
</evidence>
<comment type="subcellular location">
    <subcellularLocation>
        <location evidence="1">Nucleus</location>
        <location evidence="1">Nucleolus</location>
    </subcellularLocation>
</comment>
<dbReference type="GO" id="GO:0032040">
    <property type="term" value="C:small-subunit processome"/>
    <property type="evidence" value="ECO:0000318"/>
    <property type="project" value="GO_Central"/>
</dbReference>
<gene>
    <name evidence="9" type="ORF">KFL_002500190</name>
</gene>
<comment type="similarity">
    <text evidence="2">Belongs to the UTP6 family.</text>
</comment>
<evidence type="ECO:0000313" key="9">
    <source>
        <dbReference type="EMBL" id="GAQ85721.1"/>
    </source>
</evidence>
<dbReference type="SMART" id="SM00386">
    <property type="entry name" value="HAT"/>
    <property type="match status" value="6"/>
</dbReference>
<feature type="region of interest" description="Disordered" evidence="6">
    <location>
        <begin position="213"/>
        <end position="245"/>
    </location>
</feature>
<evidence type="ECO:0000259" key="8">
    <source>
        <dbReference type="Pfam" id="PF24892"/>
    </source>
</evidence>
<dbReference type="InterPro" id="IPR055347">
    <property type="entry name" value="UTP6_N"/>
</dbReference>
<dbReference type="SUPFAM" id="SSF48452">
    <property type="entry name" value="TPR-like"/>
    <property type="match status" value="2"/>
</dbReference>
<dbReference type="PANTHER" id="PTHR23271">
    <property type="entry name" value="HEPATOCELLULAR CARCINOMA-ASSOCIATED ANTIGEN 66"/>
    <property type="match status" value="1"/>
</dbReference>
<feature type="domain" description="U3 small nucleolar RNA-associated protein 6 homolog C-terminal" evidence="8">
    <location>
        <begin position="392"/>
        <end position="631"/>
    </location>
</feature>
<dbReference type="InterPro" id="IPR011990">
    <property type="entry name" value="TPR-like_helical_dom_sf"/>
</dbReference>
<dbReference type="AlphaFoldDB" id="A0A1Y1I9D2"/>
<dbReference type="PANTHER" id="PTHR23271:SF1">
    <property type="entry name" value="U3 SMALL NUCLEOLAR RNA-ASSOCIATED PROTEIN 6 HOMOLOG"/>
    <property type="match status" value="1"/>
</dbReference>
<evidence type="ECO:0000256" key="6">
    <source>
        <dbReference type="SAM" id="MobiDB-lite"/>
    </source>
</evidence>
<evidence type="ECO:0000256" key="2">
    <source>
        <dbReference type="ARBA" id="ARBA00010734"/>
    </source>
</evidence>
<sequence length="645" mass="71839">MADTVHYLMEQMVPELEDLERRGLFKKAEIKQIVKKRQDFEYLLKRRRGLKEDYLRYIDSETKLEALRQHRKNLLLKQLQADNARVRWRSSLSDHAITRRIMFIYERASRKFKGDLGLWFHYLEYCRSKSGSRQMQKVLTKALQLHPARPALWIYAAAWEFEANQNAAAARSLMQRGLRMCPKSGQLWLEYLKMELTYAQRLKTRREILGLGGAANQSGNGGEAAPEAKRQKVEESRAAAETSNGASASLDQLGYKVAAATFQNTIASVPDNLELRVRFLEVLEGFDFDGLEQLEEEVYASIERDFASSEDGRACLALRWVRDQRRGRGRVGALTPSEARGKTAETFREALEAQATPRMAELYAAFLDDCIQELSADGAGTSKGKGGIGSVSDAVDLLLKHLAVCRERGLASEPMTERHVALLLQRGDRAAALETAAAYCEGGFEGSARMWVLRLGLETSRSGGKGEDKEERLDALFERGLRAVPLSEVTPVWSLAAERASLRTASADRLLVAAEARVQSGTGSDGKGLACALVDWTLLNKGLPAARRLYSRLLALPGPGLALYKKCIQLESLACINGAAASMAAIRPLFEAALEVHSQAWELWLEYCKQEMQSGQTQKAAALHWRAKKALHDPSPFLDGYKDIA</sequence>
<proteinExistence type="inferred from homology"/>
<dbReference type="OrthoDB" id="28112at2759"/>